<evidence type="ECO:0000256" key="1">
    <source>
        <dbReference type="ARBA" id="ARBA00001974"/>
    </source>
</evidence>
<comment type="cofactor">
    <cofactor evidence="1">
        <name>FAD</name>
        <dbReference type="ChEBI" id="CHEBI:57692"/>
    </cofactor>
</comment>
<name>A0A1H0EN96_9BACT</name>
<dbReference type="AlphaFoldDB" id="A0A1H0EN96"/>
<sequence length="413" mass="45117">MSNSILVVGGGFSGLTAALEAAEVGYEVFIVEKEPYLGGRVTQLNKYFPKLCPPTCGLEINFQRIKKNPKVKFFTLAEVTKVSGGPGNYEVTVKIKPRFVNNNCTACGKCVEACPVEREGEFDFGLGKTKAIYLPHPMAMPQRYVIDANVCSGTSCAKCVSACEYQAINLDEQEKEIVLNVGSIVIATGWKPYDVTKLTNLGSGEIKNAITNMQMERLASANGPTGGKILRPSDNKEPKKIAFVQCAGSRDQNHLNYCSYICCMASLKQCTYIREQYPDAEVVIYYIDLRAPGRYEKFLKRIQEDEKVKMVKGKVAKLEEDGEGNVIVTAEDIIDGVKKEETYDLVVLATGMQPSLDGVELPFNVETKEGFVVGGEEQGIFAAGCAKMPLDVMTSAETATGAALKAIQTLVRR</sequence>
<dbReference type="STRING" id="206665.SAMN04488516_10864"/>
<evidence type="ECO:0000313" key="10">
    <source>
        <dbReference type="EMBL" id="SDN83773.1"/>
    </source>
</evidence>
<dbReference type="InterPro" id="IPR017896">
    <property type="entry name" value="4Fe4S_Fe-S-bd"/>
</dbReference>
<reference evidence="10 11" key="1">
    <citation type="submission" date="2016-10" db="EMBL/GenBank/DDBJ databases">
        <authorList>
            <person name="de Groot N.N."/>
        </authorList>
    </citation>
    <scope>NUCLEOTIDE SEQUENCE [LARGE SCALE GENOMIC DNA]</scope>
    <source>
        <strain evidence="10 11">DSM 15269</strain>
    </source>
</reference>
<evidence type="ECO:0000313" key="11">
    <source>
        <dbReference type="Proteomes" id="UP000199602"/>
    </source>
</evidence>
<accession>A0A1H0EN96</accession>
<dbReference type="GO" id="GO:0051539">
    <property type="term" value="F:4 iron, 4 sulfur cluster binding"/>
    <property type="evidence" value="ECO:0007669"/>
    <property type="project" value="UniProtKB-KW"/>
</dbReference>
<evidence type="ECO:0000259" key="9">
    <source>
        <dbReference type="PROSITE" id="PS51379"/>
    </source>
</evidence>
<keyword evidence="5" id="KW-0285">Flavoprotein</keyword>
<dbReference type="Pfam" id="PF12831">
    <property type="entry name" value="FAD_oxidored"/>
    <property type="match status" value="1"/>
</dbReference>
<dbReference type="RefSeq" id="WP_092065708.1">
    <property type="nucleotide sequence ID" value="NZ_FNIN01000008.1"/>
</dbReference>
<comment type="similarity">
    <text evidence="2">Belongs to the HdrA family.</text>
</comment>
<feature type="domain" description="4Fe-4S ferredoxin-type" evidence="9">
    <location>
        <begin position="95"/>
        <end position="125"/>
    </location>
</feature>
<dbReference type="InterPro" id="IPR036188">
    <property type="entry name" value="FAD/NAD-bd_sf"/>
</dbReference>
<proteinExistence type="inferred from homology"/>
<dbReference type="Gene3D" id="3.30.70.20">
    <property type="match status" value="1"/>
</dbReference>
<keyword evidence="11" id="KW-1185">Reference proteome</keyword>
<dbReference type="OrthoDB" id="9758544at2"/>
<keyword evidence="8" id="KW-0411">Iron-sulfur</keyword>
<dbReference type="PANTHER" id="PTHR43498:SF1">
    <property type="entry name" value="COB--COM HETERODISULFIDE REDUCTASE IRON-SULFUR SUBUNIT A"/>
    <property type="match status" value="1"/>
</dbReference>
<dbReference type="InterPro" id="IPR017900">
    <property type="entry name" value="4Fe4S_Fe_S_CS"/>
</dbReference>
<evidence type="ECO:0000256" key="8">
    <source>
        <dbReference type="ARBA" id="ARBA00023014"/>
    </source>
</evidence>
<dbReference type="GO" id="GO:0016491">
    <property type="term" value="F:oxidoreductase activity"/>
    <property type="evidence" value="ECO:0007669"/>
    <property type="project" value="UniProtKB-KW"/>
</dbReference>
<evidence type="ECO:0000256" key="4">
    <source>
        <dbReference type="ARBA" id="ARBA00022723"/>
    </source>
</evidence>
<evidence type="ECO:0000256" key="5">
    <source>
        <dbReference type="ARBA" id="ARBA00022827"/>
    </source>
</evidence>
<organism evidence="10 11">
    <name type="scientific">Desulfonauticus submarinus</name>
    <dbReference type="NCBI Taxonomy" id="206665"/>
    <lineage>
        <taxon>Bacteria</taxon>
        <taxon>Pseudomonadati</taxon>
        <taxon>Thermodesulfobacteriota</taxon>
        <taxon>Desulfovibrionia</taxon>
        <taxon>Desulfovibrionales</taxon>
        <taxon>Desulfonauticaceae</taxon>
        <taxon>Desulfonauticus</taxon>
    </lineage>
</organism>
<gene>
    <name evidence="10" type="ORF">SAMN04488516_10864</name>
</gene>
<dbReference type="SUPFAM" id="SSF51905">
    <property type="entry name" value="FAD/NAD(P)-binding domain"/>
    <property type="match status" value="1"/>
</dbReference>
<dbReference type="PROSITE" id="PS00198">
    <property type="entry name" value="4FE4S_FER_1"/>
    <property type="match status" value="1"/>
</dbReference>
<evidence type="ECO:0000256" key="3">
    <source>
        <dbReference type="ARBA" id="ARBA00022485"/>
    </source>
</evidence>
<dbReference type="Gene3D" id="3.40.50.720">
    <property type="entry name" value="NAD(P)-binding Rossmann-like Domain"/>
    <property type="match status" value="1"/>
</dbReference>
<dbReference type="EMBL" id="FNIN01000008">
    <property type="protein sequence ID" value="SDN83773.1"/>
    <property type="molecule type" value="Genomic_DNA"/>
</dbReference>
<evidence type="ECO:0000256" key="7">
    <source>
        <dbReference type="ARBA" id="ARBA00023004"/>
    </source>
</evidence>
<dbReference type="PROSITE" id="PS51379">
    <property type="entry name" value="4FE4S_FER_2"/>
    <property type="match status" value="2"/>
</dbReference>
<dbReference type="InterPro" id="IPR039650">
    <property type="entry name" value="HdrA-like"/>
</dbReference>
<keyword evidence="3" id="KW-0004">4Fe-4S</keyword>
<keyword evidence="7" id="KW-0408">Iron</keyword>
<dbReference type="PANTHER" id="PTHR43498">
    <property type="entry name" value="FERREDOXIN:COB-COM HETERODISULFIDE REDUCTASE SUBUNIT A"/>
    <property type="match status" value="1"/>
</dbReference>
<keyword evidence="4" id="KW-0479">Metal-binding</keyword>
<dbReference type="PRINTS" id="PR00368">
    <property type="entry name" value="FADPNR"/>
</dbReference>
<evidence type="ECO:0000256" key="6">
    <source>
        <dbReference type="ARBA" id="ARBA00023002"/>
    </source>
</evidence>
<evidence type="ECO:0000256" key="2">
    <source>
        <dbReference type="ARBA" id="ARBA00006561"/>
    </source>
</evidence>
<keyword evidence="5" id="KW-0274">FAD</keyword>
<dbReference type="Gene3D" id="3.50.50.60">
    <property type="entry name" value="FAD/NAD(P)-binding domain"/>
    <property type="match status" value="2"/>
</dbReference>
<dbReference type="GO" id="GO:0046872">
    <property type="term" value="F:metal ion binding"/>
    <property type="evidence" value="ECO:0007669"/>
    <property type="project" value="UniProtKB-KW"/>
</dbReference>
<feature type="domain" description="4Fe-4S ferredoxin-type" evidence="9">
    <location>
        <begin position="142"/>
        <end position="173"/>
    </location>
</feature>
<dbReference type="Proteomes" id="UP000199602">
    <property type="component" value="Unassembled WGS sequence"/>
</dbReference>
<dbReference type="Pfam" id="PF00037">
    <property type="entry name" value="Fer4"/>
    <property type="match status" value="1"/>
</dbReference>
<keyword evidence="6" id="KW-0560">Oxidoreductase</keyword>
<protein>
    <submittedName>
        <fullName evidence="10">Putative adenylylsulfate reductase-associated electron transfer protein QmoA</fullName>
    </submittedName>
</protein>